<evidence type="ECO:0000256" key="1">
    <source>
        <dbReference type="ARBA" id="ARBA00009995"/>
    </source>
</evidence>
<keyword evidence="5" id="KW-0732">Signal</keyword>
<dbReference type="InterPro" id="IPR050271">
    <property type="entry name" value="UDP-glycosyltransferase"/>
</dbReference>
<comment type="caution">
    <text evidence="6">The sequence shown here is derived from an EMBL/GenBank/DDBJ whole genome shotgun (WGS) entry which is preliminary data.</text>
</comment>
<name>A0AAN9V2M7_9ORTH</name>
<dbReference type="CDD" id="cd03784">
    <property type="entry name" value="GT1_Gtf-like"/>
    <property type="match status" value="1"/>
</dbReference>
<evidence type="ECO:0000256" key="5">
    <source>
        <dbReference type="RuleBase" id="RU362059"/>
    </source>
</evidence>
<keyword evidence="7" id="KW-1185">Reference proteome</keyword>
<organism evidence="6 7">
    <name type="scientific">Gryllus longicercus</name>
    <dbReference type="NCBI Taxonomy" id="2509291"/>
    <lineage>
        <taxon>Eukaryota</taxon>
        <taxon>Metazoa</taxon>
        <taxon>Ecdysozoa</taxon>
        <taxon>Arthropoda</taxon>
        <taxon>Hexapoda</taxon>
        <taxon>Insecta</taxon>
        <taxon>Pterygota</taxon>
        <taxon>Neoptera</taxon>
        <taxon>Polyneoptera</taxon>
        <taxon>Orthoptera</taxon>
        <taxon>Ensifera</taxon>
        <taxon>Gryllidea</taxon>
        <taxon>Grylloidea</taxon>
        <taxon>Gryllidae</taxon>
        <taxon>Gryllinae</taxon>
        <taxon>Gryllus</taxon>
    </lineage>
</organism>
<protein>
    <recommendedName>
        <fullName evidence="5">UDP-glucuronosyltransferase</fullName>
        <ecNumber evidence="5">2.4.1.17</ecNumber>
    </recommendedName>
</protein>
<accession>A0AAN9V2M7</accession>
<keyword evidence="3 4" id="KW-0808">Transferase</keyword>
<dbReference type="SUPFAM" id="SSF53756">
    <property type="entry name" value="UDP-Glycosyltransferase/glycogen phosphorylase"/>
    <property type="match status" value="1"/>
</dbReference>
<keyword evidence="5" id="KW-0812">Transmembrane</keyword>
<dbReference type="Gene3D" id="3.40.50.2000">
    <property type="entry name" value="Glycogen Phosphorylase B"/>
    <property type="match status" value="2"/>
</dbReference>
<proteinExistence type="inferred from homology"/>
<gene>
    <name evidence="6" type="ORF">R5R35_012812</name>
</gene>
<dbReference type="PROSITE" id="PS00375">
    <property type="entry name" value="UDPGT"/>
    <property type="match status" value="1"/>
</dbReference>
<comment type="subcellular location">
    <subcellularLocation>
        <location evidence="5">Membrane</location>
        <topology evidence="5">Single-pass membrane protein</topology>
    </subcellularLocation>
</comment>
<dbReference type="InterPro" id="IPR002213">
    <property type="entry name" value="UDP_glucos_trans"/>
</dbReference>
<dbReference type="GO" id="GO:0015020">
    <property type="term" value="F:glucuronosyltransferase activity"/>
    <property type="evidence" value="ECO:0007669"/>
    <property type="project" value="UniProtKB-EC"/>
</dbReference>
<dbReference type="PANTHER" id="PTHR48043">
    <property type="entry name" value="EG:EG0003.4 PROTEIN-RELATED"/>
    <property type="match status" value="1"/>
</dbReference>
<dbReference type="PANTHER" id="PTHR48043:SF159">
    <property type="entry name" value="EG:EG0003.4 PROTEIN-RELATED"/>
    <property type="match status" value="1"/>
</dbReference>
<dbReference type="Pfam" id="PF00201">
    <property type="entry name" value="UDPGT"/>
    <property type="match status" value="1"/>
</dbReference>
<dbReference type="FunFam" id="3.40.50.2000:FF:000050">
    <property type="entry name" value="UDP-glucuronosyltransferase"/>
    <property type="match status" value="1"/>
</dbReference>
<evidence type="ECO:0000256" key="2">
    <source>
        <dbReference type="ARBA" id="ARBA00022676"/>
    </source>
</evidence>
<feature type="transmembrane region" description="Helical" evidence="5">
    <location>
        <begin position="476"/>
        <end position="505"/>
    </location>
</feature>
<dbReference type="EMBL" id="JAZDUA010000965">
    <property type="protein sequence ID" value="KAK7788698.1"/>
    <property type="molecule type" value="Genomic_DNA"/>
</dbReference>
<dbReference type="EC" id="2.4.1.17" evidence="5"/>
<keyword evidence="5" id="KW-1133">Transmembrane helix</keyword>
<evidence type="ECO:0000313" key="6">
    <source>
        <dbReference type="EMBL" id="KAK7788698.1"/>
    </source>
</evidence>
<keyword evidence="2 4" id="KW-0328">Glycosyltransferase</keyword>
<feature type="signal peptide" evidence="5">
    <location>
        <begin position="1"/>
        <end position="25"/>
    </location>
</feature>
<dbReference type="InterPro" id="IPR035595">
    <property type="entry name" value="UDP_glycos_trans_CS"/>
</dbReference>
<dbReference type="GO" id="GO:0016020">
    <property type="term" value="C:membrane"/>
    <property type="evidence" value="ECO:0007669"/>
    <property type="project" value="UniProtKB-SubCell"/>
</dbReference>
<sequence length="528" mass="59441">MGALIARLPLLLLALGLWLPAPTHAARILGIFPTPSISHQLPYQAVLKALAARGHQITVISPDPLKEPVANYSDVDLSFSYEDFRQSITFAGMADVNPIRMMKMMTPTILSVTEKQLASKPIQDFLKYNVSDGFDLIFLEWFGYEAYYGLIHAVGSPPIVGIVSLGGSAIQYNAIGNPNNPAINPEVLAGYSDRMTFWQRLDNAYTNMWMTWHWERVMFPENEKMLRKYFGPTPPPVRDTARNLSLLILCNHWSTDYPRALLPNVVQLTGLHVREETRPLPADLQAWLDGAEQGVVYFSLGSNVMSKDLPPEKLQAILRALARLPQRVLWKFENDELPGRPPNVRVAKWLPQQDILAHPNVRLFITQGGLQSFQETAYHGVPVLVIPFMGDQKYNAAKMVSSGIGVQLEFKDLNEETMFASITKVLNDPGYAERMRRFSGVYREHKARSLETALWWVEYVLRHEGAPHLRAASLRLAWYELLLLDVAAAVALAALAALLLAAFALRRLWRALRPSTAPAHHARLRKDQ</sequence>
<reference evidence="6 7" key="1">
    <citation type="submission" date="2024-03" db="EMBL/GenBank/DDBJ databases">
        <title>The genome assembly and annotation of the cricket Gryllus longicercus Weissman &amp; Gray.</title>
        <authorList>
            <person name="Szrajer S."/>
            <person name="Gray D."/>
            <person name="Ylla G."/>
        </authorList>
    </citation>
    <scope>NUCLEOTIDE SEQUENCE [LARGE SCALE GENOMIC DNA]</scope>
    <source>
        <strain evidence="6">DAG 2021-001</strain>
        <tissue evidence="6">Whole body minus gut</tissue>
    </source>
</reference>
<dbReference type="Proteomes" id="UP001378592">
    <property type="component" value="Unassembled WGS sequence"/>
</dbReference>
<evidence type="ECO:0000256" key="4">
    <source>
        <dbReference type="RuleBase" id="RU003718"/>
    </source>
</evidence>
<evidence type="ECO:0000256" key="3">
    <source>
        <dbReference type="ARBA" id="ARBA00022679"/>
    </source>
</evidence>
<comment type="catalytic activity">
    <reaction evidence="5">
        <text>glucuronate acceptor + UDP-alpha-D-glucuronate = acceptor beta-D-glucuronoside + UDP + H(+)</text>
        <dbReference type="Rhea" id="RHEA:21032"/>
        <dbReference type="ChEBI" id="CHEBI:15378"/>
        <dbReference type="ChEBI" id="CHEBI:58052"/>
        <dbReference type="ChEBI" id="CHEBI:58223"/>
        <dbReference type="ChEBI" id="CHEBI:132367"/>
        <dbReference type="ChEBI" id="CHEBI:132368"/>
        <dbReference type="EC" id="2.4.1.17"/>
    </reaction>
</comment>
<evidence type="ECO:0000313" key="7">
    <source>
        <dbReference type="Proteomes" id="UP001378592"/>
    </source>
</evidence>
<feature type="chain" id="PRO_5042666823" description="UDP-glucuronosyltransferase" evidence="5">
    <location>
        <begin position="26"/>
        <end position="528"/>
    </location>
</feature>
<dbReference type="AlphaFoldDB" id="A0AAN9V2M7"/>
<comment type="similarity">
    <text evidence="1 4">Belongs to the UDP-glycosyltransferase family.</text>
</comment>
<keyword evidence="5" id="KW-0472">Membrane</keyword>